<proteinExistence type="predicted"/>
<feature type="non-terminal residue" evidence="2">
    <location>
        <position position="82"/>
    </location>
</feature>
<dbReference type="Proteomes" id="UP001321749">
    <property type="component" value="Unassembled WGS sequence"/>
</dbReference>
<evidence type="ECO:0000313" key="3">
    <source>
        <dbReference type="Proteomes" id="UP001321749"/>
    </source>
</evidence>
<comment type="caution">
    <text evidence="2">The sequence shown here is derived from an EMBL/GenBank/DDBJ whole genome shotgun (WGS) entry which is preliminary data.</text>
</comment>
<dbReference type="EMBL" id="MU865007">
    <property type="protein sequence ID" value="KAK4460646.1"/>
    <property type="molecule type" value="Genomic_DNA"/>
</dbReference>
<name>A0AAV9HIG0_9PEZI</name>
<protein>
    <recommendedName>
        <fullName evidence="4">Secreted protein</fullName>
    </recommendedName>
</protein>
<evidence type="ECO:0000256" key="1">
    <source>
        <dbReference type="SAM" id="SignalP"/>
    </source>
</evidence>
<reference evidence="2" key="1">
    <citation type="journal article" date="2023" name="Mol. Phylogenet. Evol.">
        <title>Genome-scale phylogeny and comparative genomics of the fungal order Sordariales.</title>
        <authorList>
            <person name="Hensen N."/>
            <person name="Bonometti L."/>
            <person name="Westerberg I."/>
            <person name="Brannstrom I.O."/>
            <person name="Guillou S."/>
            <person name="Cros-Aarteil S."/>
            <person name="Calhoun S."/>
            <person name="Haridas S."/>
            <person name="Kuo A."/>
            <person name="Mondo S."/>
            <person name="Pangilinan J."/>
            <person name="Riley R."/>
            <person name="LaButti K."/>
            <person name="Andreopoulos B."/>
            <person name="Lipzen A."/>
            <person name="Chen C."/>
            <person name="Yan M."/>
            <person name="Daum C."/>
            <person name="Ng V."/>
            <person name="Clum A."/>
            <person name="Steindorff A."/>
            <person name="Ohm R.A."/>
            <person name="Martin F."/>
            <person name="Silar P."/>
            <person name="Natvig D.O."/>
            <person name="Lalanne C."/>
            <person name="Gautier V."/>
            <person name="Ament-Velasquez S.L."/>
            <person name="Kruys A."/>
            <person name="Hutchinson M.I."/>
            <person name="Powell A.J."/>
            <person name="Barry K."/>
            <person name="Miller A.N."/>
            <person name="Grigoriev I.V."/>
            <person name="Debuchy R."/>
            <person name="Gladieux P."/>
            <person name="Hiltunen Thoren M."/>
            <person name="Johannesson H."/>
        </authorList>
    </citation>
    <scope>NUCLEOTIDE SEQUENCE</scope>
    <source>
        <strain evidence="2">PSN324</strain>
    </source>
</reference>
<evidence type="ECO:0000313" key="2">
    <source>
        <dbReference type="EMBL" id="KAK4460646.1"/>
    </source>
</evidence>
<keyword evidence="1" id="KW-0732">Signal</keyword>
<organism evidence="2 3">
    <name type="scientific">Cladorrhinum samala</name>
    <dbReference type="NCBI Taxonomy" id="585594"/>
    <lineage>
        <taxon>Eukaryota</taxon>
        <taxon>Fungi</taxon>
        <taxon>Dikarya</taxon>
        <taxon>Ascomycota</taxon>
        <taxon>Pezizomycotina</taxon>
        <taxon>Sordariomycetes</taxon>
        <taxon>Sordariomycetidae</taxon>
        <taxon>Sordariales</taxon>
        <taxon>Podosporaceae</taxon>
        <taxon>Cladorrhinum</taxon>
    </lineage>
</organism>
<sequence length="82" mass="9637">MIPFKVLFLSLSLSESFGFTFCDLFPYTHDSRHNPPDPEGEYFPRMRSCGTGDSDVFFFFFFFFFSGRNSHQDLQILGEDRI</sequence>
<evidence type="ECO:0008006" key="4">
    <source>
        <dbReference type="Google" id="ProtNLM"/>
    </source>
</evidence>
<dbReference type="AlphaFoldDB" id="A0AAV9HIG0"/>
<reference evidence="2" key="2">
    <citation type="submission" date="2023-06" db="EMBL/GenBank/DDBJ databases">
        <authorList>
            <consortium name="Lawrence Berkeley National Laboratory"/>
            <person name="Mondo S.J."/>
            <person name="Hensen N."/>
            <person name="Bonometti L."/>
            <person name="Westerberg I."/>
            <person name="Brannstrom I.O."/>
            <person name="Guillou S."/>
            <person name="Cros-Aarteil S."/>
            <person name="Calhoun S."/>
            <person name="Haridas S."/>
            <person name="Kuo A."/>
            <person name="Pangilinan J."/>
            <person name="Riley R."/>
            <person name="Labutti K."/>
            <person name="Andreopoulos B."/>
            <person name="Lipzen A."/>
            <person name="Chen C."/>
            <person name="Yanf M."/>
            <person name="Daum C."/>
            <person name="Ng V."/>
            <person name="Clum A."/>
            <person name="Steindorff A."/>
            <person name="Ohm R."/>
            <person name="Martin F."/>
            <person name="Silar P."/>
            <person name="Natvig D."/>
            <person name="Lalanne C."/>
            <person name="Gautier V."/>
            <person name="Ament-Velasquez S.L."/>
            <person name="Kruys A."/>
            <person name="Hutchinson M.I."/>
            <person name="Powell A.J."/>
            <person name="Barry K."/>
            <person name="Miller A.N."/>
            <person name="Grigoriev I.V."/>
            <person name="Debuchy R."/>
            <person name="Gladieux P."/>
            <person name="Thoren M.H."/>
            <person name="Johannesson H."/>
        </authorList>
    </citation>
    <scope>NUCLEOTIDE SEQUENCE</scope>
    <source>
        <strain evidence="2">PSN324</strain>
    </source>
</reference>
<feature type="chain" id="PRO_5043810136" description="Secreted protein" evidence="1">
    <location>
        <begin position="19"/>
        <end position="82"/>
    </location>
</feature>
<gene>
    <name evidence="2" type="ORF">QBC42DRAFT_271880</name>
</gene>
<feature type="signal peptide" evidence="1">
    <location>
        <begin position="1"/>
        <end position="18"/>
    </location>
</feature>
<accession>A0AAV9HIG0</accession>
<keyword evidence="3" id="KW-1185">Reference proteome</keyword>